<accession>F4QA45</accession>
<dbReference type="KEGG" id="dfa:DFA_10406"/>
<dbReference type="EMBL" id="GL883026">
    <property type="protein sequence ID" value="EGG15564.1"/>
    <property type="molecule type" value="Genomic_DNA"/>
</dbReference>
<name>F4QA45_CACFS</name>
<dbReference type="Proteomes" id="UP000007797">
    <property type="component" value="Unassembled WGS sequence"/>
</dbReference>
<keyword evidence="3" id="KW-1185">Reference proteome</keyword>
<evidence type="ECO:0000256" key="1">
    <source>
        <dbReference type="SAM" id="MobiDB-lite"/>
    </source>
</evidence>
<dbReference type="GeneID" id="14867726"/>
<evidence type="ECO:0000313" key="2">
    <source>
        <dbReference type="EMBL" id="EGG15564.1"/>
    </source>
</evidence>
<dbReference type="RefSeq" id="XP_004354306.1">
    <property type="nucleotide sequence ID" value="XM_004354254.1"/>
</dbReference>
<gene>
    <name evidence="2" type="ORF">DFA_10406</name>
</gene>
<sequence>MIGLNDITNNNNQSEEPKQQSSEQDVLNLVHKLCDNDDTVVDNKNDFHPLFKYLAVRDEHENDSKKINQDCILDGLTNEAKLEIRSLLLDTFEGCKDPYSNLKNVVELLLTNRYKRDSKDEEIFRFGIIKWYQTILKHHDNENFGKRYNQLISTSTIESVLVALSKTKNQSYSRLVYETLGSIWRLHYKTNIQTERDITMFLSIFKHYEYIGYHEPYSSLKQDITNSIYNYLDPKSDLWKNKEFQVFFKQSIVNLFQNAYYDDYFIPQQYEIDYDQYLVDWNTSQYDQSIKKPKPRFMFLAYINLNDHQIIYTIILDFLKVSLSAFPTWKEKLIVLGVLNYIGSFYKYFGINDPLLSILSDDSILLQQLITFFYPEKNTFNIPQEQDHVIVHYELLRLLKRFNLHSCNHSFKSIINEGWESIINFKQDPIHPSSLYHLCNFIKDTGNKVLNQDLIDLVFEKSLKSNHKYLVDHAQTLILEHSHLLCQERQMIK</sequence>
<feature type="region of interest" description="Disordered" evidence="1">
    <location>
        <begin position="1"/>
        <end position="22"/>
    </location>
</feature>
<proteinExistence type="predicted"/>
<dbReference type="AlphaFoldDB" id="F4QA45"/>
<reference evidence="3" key="1">
    <citation type="journal article" date="2011" name="Genome Res.">
        <title>Phylogeny-wide analysis of social amoeba genomes highlights ancient origins for complex intercellular communication.</title>
        <authorList>
            <person name="Heidel A.J."/>
            <person name="Lawal H.M."/>
            <person name="Felder M."/>
            <person name="Schilde C."/>
            <person name="Helps N.R."/>
            <person name="Tunggal B."/>
            <person name="Rivero F."/>
            <person name="John U."/>
            <person name="Schleicher M."/>
            <person name="Eichinger L."/>
            <person name="Platzer M."/>
            <person name="Noegel A.A."/>
            <person name="Schaap P."/>
            <person name="Gloeckner G."/>
        </authorList>
    </citation>
    <scope>NUCLEOTIDE SEQUENCE [LARGE SCALE GENOMIC DNA]</scope>
    <source>
        <strain evidence="3">SH3</strain>
    </source>
</reference>
<evidence type="ECO:0000313" key="3">
    <source>
        <dbReference type="Proteomes" id="UP000007797"/>
    </source>
</evidence>
<organism evidence="2 3">
    <name type="scientific">Cavenderia fasciculata</name>
    <name type="common">Slime mold</name>
    <name type="synonym">Dictyostelium fasciculatum</name>
    <dbReference type="NCBI Taxonomy" id="261658"/>
    <lineage>
        <taxon>Eukaryota</taxon>
        <taxon>Amoebozoa</taxon>
        <taxon>Evosea</taxon>
        <taxon>Eumycetozoa</taxon>
        <taxon>Dictyostelia</taxon>
        <taxon>Acytosteliales</taxon>
        <taxon>Cavenderiaceae</taxon>
        <taxon>Cavenderia</taxon>
    </lineage>
</organism>
<protein>
    <submittedName>
        <fullName evidence="2">Uncharacterized protein</fullName>
    </submittedName>
</protein>
<feature type="compositionally biased region" description="Low complexity" evidence="1">
    <location>
        <begin position="9"/>
        <end position="22"/>
    </location>
</feature>